<sequence length="73" mass="7972">MFCMIIGQYMIVATSGVKNGSVRVGKSDAAAYDVIDRKKSCNARLVEVGLPFESAWVYCVRRQADAQGVTLLN</sequence>
<keyword evidence="2" id="KW-1185">Reference proteome</keyword>
<evidence type="ECO:0000313" key="2">
    <source>
        <dbReference type="Proteomes" id="UP000027466"/>
    </source>
</evidence>
<evidence type="ECO:0000313" key="1">
    <source>
        <dbReference type="EMBL" id="KDR40792.1"/>
    </source>
</evidence>
<comment type="caution">
    <text evidence="1">The sequence shown here is derived from an EMBL/GenBank/DDBJ whole genome shotgun (WGS) entry which is preliminary data.</text>
</comment>
<gene>
    <name evidence="1" type="ORF">BG61_22635</name>
</gene>
<accession>A0A069PKA0</accession>
<name>A0A069PKA0_9BURK</name>
<reference evidence="1 2" key="1">
    <citation type="submission" date="2014-03" db="EMBL/GenBank/DDBJ databases">
        <title>Draft Genome Sequences of Four Burkholderia Strains.</title>
        <authorList>
            <person name="Liu X.Y."/>
            <person name="Li C.X."/>
            <person name="Xu J.H."/>
        </authorList>
    </citation>
    <scope>NUCLEOTIDE SEQUENCE [LARGE SCALE GENOMIC DNA]</scope>
    <source>
        <strain evidence="1 2">DSM 50014</strain>
    </source>
</reference>
<dbReference type="Proteomes" id="UP000027466">
    <property type="component" value="Unassembled WGS sequence"/>
</dbReference>
<dbReference type="EMBL" id="JFHC01000035">
    <property type="protein sequence ID" value="KDR40792.1"/>
    <property type="molecule type" value="Genomic_DNA"/>
</dbReference>
<dbReference type="AlphaFoldDB" id="A0A069PKA0"/>
<protein>
    <submittedName>
        <fullName evidence="1">Uncharacterized protein</fullName>
    </submittedName>
</protein>
<proteinExistence type="predicted"/>
<dbReference type="RefSeq" id="WP_035941864.1">
    <property type="nucleotide sequence ID" value="NZ_JFHC01000035.1"/>
</dbReference>
<organism evidence="1 2">
    <name type="scientific">Caballeronia glathei</name>
    <dbReference type="NCBI Taxonomy" id="60547"/>
    <lineage>
        <taxon>Bacteria</taxon>
        <taxon>Pseudomonadati</taxon>
        <taxon>Pseudomonadota</taxon>
        <taxon>Betaproteobacteria</taxon>
        <taxon>Burkholderiales</taxon>
        <taxon>Burkholderiaceae</taxon>
        <taxon>Caballeronia</taxon>
    </lineage>
</organism>